<reference evidence="9" key="3">
    <citation type="submission" date="2018-01" db="EMBL/GenBank/DDBJ databases">
        <title>Raltonia solanacearum P824 infects blueberry.</title>
        <authorList>
            <person name="Bocsanczy A.M."/>
            <person name="Norman D.J."/>
        </authorList>
    </citation>
    <scope>NUCLEOTIDE SEQUENCE [LARGE SCALE GENOMIC DNA]</scope>
    <source>
        <strain evidence="9">P824</strain>
    </source>
</reference>
<evidence type="ECO:0000259" key="5">
    <source>
        <dbReference type="Pfam" id="PF01526"/>
    </source>
</evidence>
<sequence length="994" mass="113662">MQPIHETAYPALPAEISPAELQAAFTPTAAEIRFVRKQSRQVSTSVLILVQLKLLQRLGYFPMLADVPPAVIDHVRAALKVRALPRGTIARYDTSGTRWRHQKLLRTYVNIRQVDADAHAWLESLAWEAAPTKVELPDIVNVLIEELVRERYELPPLASLQRIATQARHRFNEAVYRAITEGLDVALIARIEALFDGRAGKSGWDQIKREPKRPAAREIARFLQHIQMLRRLADGLPLAPPMLSVSKRTQLITEARALDIAEIRSLKPAKRHTLAVLFIQAQLQKALDDVAEIFIKVMRKFEHIAQTRLQQYQLAHADALEKLVGQFRDVLEVLQDEGVSDILRLIRVREVLGGNGADALARCNEHIAYAGNFDLPFMLAPYRQQRSLLFQCVEVLPLRSSSEDRAVLVALAWMQGFRNSHREYLLLTDKDLTNLPLGWVGDKWERAIFPHGRNSRMLHRRFFELCVFHELLRGLNSGDLYVEGSYQFDDFRVHQVSQEEFQRDLPRYCEIVGLPTDGKSFVQALRDKLSAALDEVDANFPANDSIEFGEQGLIIHKPGKEPEPPNKMLIDQAVTASMPQVSILDVLTETEQWLNLHKLFGPLSGFEAKIDDPRKRFISTLFCYGCNLGPSQTARSVKGLSRKQLAWLNLRHVTEERLDKAIVKVINAYNQFALPKYWGSGKRASADGTKWNLYEQNLLSEYHIRYGGYGGIGYYHVSDMYIALFSNFIPCGVHEAVYILDGLIRNGSTIQPDTIHGDTQAQSGPVFGLSYLLGINLMPRMRNIKNLILFKADRRRKYAHIERLCRQSIDWDLIQRHYPDMMRVAVSIQAGKMTPSTILRRLGSESVKNKLYFSFRELGRVIRTLFLLKYLNEPDLRRTIHAATNKSEQFNDFAQWLMFGGDGTIAENVRHEQRKVIKYNQLVANMVILYNVQWMSRKLKELQEAGHPVDAEVLKVLSPYRREHINRLGDYLLDLQRRAPPLDPTIDFAFKSAA</sequence>
<dbReference type="InterPro" id="IPR047653">
    <property type="entry name" value="Tn3-like_transpos"/>
</dbReference>
<dbReference type="InterPro" id="IPR025296">
    <property type="entry name" value="DUF4158"/>
</dbReference>
<reference evidence="7" key="2">
    <citation type="submission" date="2018-01" db="EMBL/GenBank/DDBJ databases">
        <title>Ralstonia pseudosolanacearum P824 infects blueberry.</title>
        <authorList>
            <person name="Bocsanczy A.M."/>
            <person name="Norman D.J."/>
        </authorList>
    </citation>
    <scope>NUCLEOTIDE SEQUENCE</scope>
    <source>
        <strain evidence="7">P824</strain>
    </source>
</reference>
<evidence type="ECO:0000256" key="4">
    <source>
        <dbReference type="ARBA" id="ARBA00023172"/>
    </source>
</evidence>
<dbReference type="AlphaFoldDB" id="A0A0S4UF21"/>
<evidence type="ECO:0000313" key="7">
    <source>
        <dbReference type="EMBL" id="AYA49672.1"/>
    </source>
</evidence>
<evidence type="ECO:0000256" key="3">
    <source>
        <dbReference type="ARBA" id="ARBA00023125"/>
    </source>
</evidence>
<reference evidence="8" key="1">
    <citation type="submission" date="2015-10" db="EMBL/GenBank/DDBJ databases">
        <authorList>
            <person name="Gilbert D.G."/>
        </authorList>
    </citation>
    <scope>NUCLEOTIDE SEQUENCE</scope>
    <source>
        <strain evidence="8">Phyl III-seqv23</strain>
    </source>
</reference>
<protein>
    <submittedName>
        <fullName evidence="7 8">Transposase</fullName>
    </submittedName>
</protein>
<dbReference type="Proteomes" id="UP000262427">
    <property type="component" value="Chromosome MP"/>
</dbReference>
<comment type="similarity">
    <text evidence="1">Belongs to the transposase 7 family.</text>
</comment>
<keyword evidence="3" id="KW-0238">DNA-binding</keyword>
<dbReference type="InterPro" id="IPR002513">
    <property type="entry name" value="Tn3_Tnp_DDE_dom"/>
</dbReference>
<name>A0A0S4UF21_RALSL</name>
<dbReference type="PATRIC" id="fig|305.107.peg.2297"/>
<dbReference type="GO" id="GO:0006313">
    <property type="term" value="P:DNA transposition"/>
    <property type="evidence" value="ECO:0007669"/>
    <property type="project" value="InterPro"/>
</dbReference>
<evidence type="ECO:0000259" key="6">
    <source>
        <dbReference type="Pfam" id="PF13700"/>
    </source>
</evidence>
<feature type="domain" description="Tn3 transposase DDE" evidence="5">
    <location>
        <begin position="585"/>
        <end position="971"/>
    </location>
</feature>
<dbReference type="GO" id="GO:0004803">
    <property type="term" value="F:transposase activity"/>
    <property type="evidence" value="ECO:0007669"/>
    <property type="project" value="InterPro"/>
</dbReference>
<organism evidence="8">
    <name type="scientific">Ralstonia solanacearum</name>
    <name type="common">Pseudomonas solanacearum</name>
    <dbReference type="NCBI Taxonomy" id="305"/>
    <lineage>
        <taxon>Bacteria</taxon>
        <taxon>Pseudomonadati</taxon>
        <taxon>Pseudomonadota</taxon>
        <taxon>Betaproteobacteria</taxon>
        <taxon>Burkholderiales</taxon>
        <taxon>Burkholderiaceae</taxon>
        <taxon>Ralstonia</taxon>
        <taxon>Ralstonia solanacearum species complex</taxon>
    </lineage>
</organism>
<keyword evidence="2" id="KW-0815">Transposition</keyword>
<proteinExistence type="inferred from homology"/>
<accession>A0A0S4UF21</accession>
<evidence type="ECO:0000256" key="2">
    <source>
        <dbReference type="ARBA" id="ARBA00022578"/>
    </source>
</evidence>
<evidence type="ECO:0000313" key="9">
    <source>
        <dbReference type="Proteomes" id="UP000262427"/>
    </source>
</evidence>
<dbReference type="PROSITE" id="PS50096">
    <property type="entry name" value="IQ"/>
    <property type="match status" value="1"/>
</dbReference>
<gene>
    <name evidence="8" type="ORF">PSS4_v1_1740001</name>
    <name evidence="7" type="ORF">RSP824_21975</name>
</gene>
<evidence type="ECO:0000256" key="1">
    <source>
        <dbReference type="ARBA" id="ARBA00009402"/>
    </source>
</evidence>
<dbReference type="NCBIfam" id="NF033527">
    <property type="entry name" value="transpos_Tn3"/>
    <property type="match status" value="1"/>
</dbReference>
<dbReference type="Pfam" id="PF01526">
    <property type="entry name" value="DDE_Tnp_Tn3"/>
    <property type="match status" value="1"/>
</dbReference>
<dbReference type="EMBL" id="CP025742">
    <property type="protein sequence ID" value="AYA49672.1"/>
    <property type="molecule type" value="Genomic_DNA"/>
</dbReference>
<dbReference type="GO" id="GO:0003677">
    <property type="term" value="F:DNA binding"/>
    <property type="evidence" value="ECO:0007669"/>
    <property type="project" value="UniProtKB-KW"/>
</dbReference>
<dbReference type="EMBL" id="LN899821">
    <property type="protein sequence ID" value="CUV20797.1"/>
    <property type="molecule type" value="Genomic_DNA"/>
</dbReference>
<feature type="domain" description="DUF4158" evidence="6">
    <location>
        <begin position="5"/>
        <end position="167"/>
    </location>
</feature>
<dbReference type="Pfam" id="PF13700">
    <property type="entry name" value="DUF4158"/>
    <property type="match status" value="1"/>
</dbReference>
<evidence type="ECO:0000313" key="8">
    <source>
        <dbReference type="EMBL" id="CUV20797.1"/>
    </source>
</evidence>
<keyword evidence="4" id="KW-0233">DNA recombination</keyword>